<dbReference type="EMBL" id="JAMZMK010006918">
    <property type="protein sequence ID" value="KAI7746696.1"/>
    <property type="molecule type" value="Genomic_DNA"/>
</dbReference>
<dbReference type="Proteomes" id="UP001206925">
    <property type="component" value="Unassembled WGS sequence"/>
</dbReference>
<comment type="caution">
    <text evidence="1">The sequence shown here is derived from an EMBL/GenBank/DDBJ whole genome shotgun (WGS) entry which is preliminary data.</text>
</comment>
<reference evidence="1" key="1">
    <citation type="submission" date="2022-06" db="EMBL/GenBank/DDBJ databases">
        <title>Uncovering the hologenomic basis of an extraordinary plant invasion.</title>
        <authorList>
            <person name="Bieker V.C."/>
            <person name="Martin M.D."/>
            <person name="Gilbert T."/>
            <person name="Hodgins K."/>
            <person name="Battlay P."/>
            <person name="Petersen B."/>
            <person name="Wilson J."/>
        </authorList>
    </citation>
    <scope>NUCLEOTIDE SEQUENCE</scope>
    <source>
        <strain evidence="1">AA19_3_7</strain>
        <tissue evidence="1">Leaf</tissue>
    </source>
</reference>
<gene>
    <name evidence="1" type="ORF">M8C21_013757</name>
</gene>
<proteinExistence type="predicted"/>
<name>A0AAD5GNH0_AMBAR</name>
<feature type="non-terminal residue" evidence="1">
    <location>
        <position position="1"/>
    </location>
</feature>
<organism evidence="1 2">
    <name type="scientific">Ambrosia artemisiifolia</name>
    <name type="common">Common ragweed</name>
    <dbReference type="NCBI Taxonomy" id="4212"/>
    <lineage>
        <taxon>Eukaryota</taxon>
        <taxon>Viridiplantae</taxon>
        <taxon>Streptophyta</taxon>
        <taxon>Embryophyta</taxon>
        <taxon>Tracheophyta</taxon>
        <taxon>Spermatophyta</taxon>
        <taxon>Magnoliopsida</taxon>
        <taxon>eudicotyledons</taxon>
        <taxon>Gunneridae</taxon>
        <taxon>Pentapetalae</taxon>
        <taxon>asterids</taxon>
        <taxon>campanulids</taxon>
        <taxon>Asterales</taxon>
        <taxon>Asteraceae</taxon>
        <taxon>Asteroideae</taxon>
        <taxon>Heliantheae alliance</taxon>
        <taxon>Heliantheae</taxon>
        <taxon>Ambrosia</taxon>
    </lineage>
</organism>
<dbReference type="AlphaFoldDB" id="A0AAD5GNH0"/>
<evidence type="ECO:0000313" key="2">
    <source>
        <dbReference type="Proteomes" id="UP001206925"/>
    </source>
</evidence>
<evidence type="ECO:0000313" key="1">
    <source>
        <dbReference type="EMBL" id="KAI7746696.1"/>
    </source>
</evidence>
<protein>
    <submittedName>
        <fullName evidence="1">Uncharacterized protein</fullName>
    </submittedName>
</protein>
<keyword evidence="2" id="KW-1185">Reference proteome</keyword>
<accession>A0AAD5GNH0</accession>
<sequence length="181" mass="20160">MTQFGVSLGGRGADLHIGCLSKGLFRPDKVQELVTKITPKDPNSSLSFVYAPGWSGPSLLALEDELISQVLSWAQFTSRLGRRINDIKDLQDGRLPISHRLPTRHSEHNLTKLTSTKTLCKHYTGKKVPNASVLQIFSNASVEVSNANVIRKKTHNQVLSKKFSSLLELVSPESYEAYEYH</sequence>